<dbReference type="AlphaFoldDB" id="A0A835NHH9"/>
<keyword evidence="2" id="KW-0732">Signal</keyword>
<dbReference type="GO" id="GO:0004896">
    <property type="term" value="F:cytokine receptor activity"/>
    <property type="evidence" value="ECO:0007669"/>
    <property type="project" value="TreeGrafter"/>
</dbReference>
<dbReference type="PANTHER" id="PTHR20859:SF53">
    <property type="entry name" value="INTERLEUKIN-22 RECEPTOR SUBUNIT ALPHA-1"/>
    <property type="match status" value="1"/>
</dbReference>
<sequence>VLGIFSASGSCTFEQSGVTEGRGAPAVTLTWVTHAQGSGSRELRAQGGQHSSSALLLSNKSNLAWQERIQLLEKVIHLHTGATACSHSPGCRVLHEAIADRPGWSFSGIVTAERPSCLKRAAFSSTNFENILTWETEAEIPPGTVFDVQYKQYGEKSWLSKRECQSITQLFCNLSRETENFSEHFYGRVRARGCSSSWVRSERFEPRKERAPQVEHIPFVRSIKFLIHPPLTPLRGEDGQQLTVEDISSKFGAVDYHLTIFNQRTQQQ</sequence>
<dbReference type="InterPro" id="IPR013783">
    <property type="entry name" value="Ig-like_fold"/>
</dbReference>
<feature type="non-terminal residue" evidence="6">
    <location>
        <position position="268"/>
    </location>
</feature>
<evidence type="ECO:0000313" key="8">
    <source>
        <dbReference type="Proteomes" id="UP000618051"/>
    </source>
</evidence>
<evidence type="ECO:0000256" key="3">
    <source>
        <dbReference type="ARBA" id="ARBA00023157"/>
    </source>
</evidence>
<organism evidence="6">
    <name type="scientific">Lamprotornis superbus</name>
    <dbReference type="NCBI Taxonomy" id="245042"/>
    <lineage>
        <taxon>Eukaryota</taxon>
        <taxon>Metazoa</taxon>
        <taxon>Chordata</taxon>
        <taxon>Craniata</taxon>
        <taxon>Vertebrata</taxon>
        <taxon>Euteleostomi</taxon>
        <taxon>Archelosauria</taxon>
        <taxon>Archosauria</taxon>
        <taxon>Dinosauria</taxon>
        <taxon>Saurischia</taxon>
        <taxon>Theropoda</taxon>
        <taxon>Coelurosauria</taxon>
        <taxon>Aves</taxon>
        <taxon>Neognathae</taxon>
        <taxon>Neoaves</taxon>
        <taxon>Telluraves</taxon>
        <taxon>Australaves</taxon>
        <taxon>Passeriformes</taxon>
        <taxon>Sturnidae</taxon>
        <taxon>Lamprotornis</taxon>
    </lineage>
</organism>
<comment type="similarity">
    <text evidence="1">Belongs to the type II cytokine receptor family.</text>
</comment>
<feature type="domain" description="Fibronectin type-III" evidence="5">
    <location>
        <begin position="115"/>
        <end position="192"/>
    </location>
</feature>
<dbReference type="InterPro" id="IPR036116">
    <property type="entry name" value="FN3_sf"/>
</dbReference>
<evidence type="ECO:0000256" key="4">
    <source>
        <dbReference type="ARBA" id="ARBA00023170"/>
    </source>
</evidence>
<reference evidence="6" key="1">
    <citation type="submission" date="2020-10" db="EMBL/GenBank/DDBJ databases">
        <title>Feather gene expression reveals the developmental basis of iridescence in African starlings.</title>
        <authorList>
            <person name="Rubenstein D.R."/>
        </authorList>
    </citation>
    <scope>NUCLEOTIDE SEQUENCE</scope>
    <source>
        <strain evidence="6">SS15</strain>
        <tissue evidence="6">Liver</tissue>
    </source>
</reference>
<dbReference type="InterPro" id="IPR050650">
    <property type="entry name" value="Type-II_Cytokine-TF_Rcpt"/>
</dbReference>
<keyword evidence="3" id="KW-1015">Disulfide bond</keyword>
<dbReference type="Proteomes" id="UP000618051">
    <property type="component" value="Unassembled WGS sequence"/>
</dbReference>
<dbReference type="GO" id="GO:0005886">
    <property type="term" value="C:plasma membrane"/>
    <property type="evidence" value="ECO:0007669"/>
    <property type="project" value="TreeGrafter"/>
</dbReference>
<evidence type="ECO:0000313" key="6">
    <source>
        <dbReference type="EMBL" id="KAG0115572.1"/>
    </source>
</evidence>
<dbReference type="Pfam" id="PF01108">
    <property type="entry name" value="Tissue_fac"/>
    <property type="match status" value="1"/>
</dbReference>
<comment type="caution">
    <text evidence="6">The sequence shown here is derived from an EMBL/GenBank/DDBJ whole genome shotgun (WGS) entry which is preliminary data.</text>
</comment>
<dbReference type="PANTHER" id="PTHR20859">
    <property type="entry name" value="INTERFERON/INTERLEUKIN RECEPTOR"/>
    <property type="match status" value="1"/>
</dbReference>
<dbReference type="SUPFAM" id="SSF49265">
    <property type="entry name" value="Fibronectin type III"/>
    <property type="match status" value="1"/>
</dbReference>
<evidence type="ECO:0000259" key="5">
    <source>
        <dbReference type="Pfam" id="PF01108"/>
    </source>
</evidence>
<evidence type="ECO:0000313" key="7">
    <source>
        <dbReference type="EMBL" id="KAI1231155.1"/>
    </source>
</evidence>
<dbReference type="EMBL" id="JADDUC010000213">
    <property type="protein sequence ID" value="KAG0115572.1"/>
    <property type="molecule type" value="Genomic_DNA"/>
</dbReference>
<evidence type="ECO:0000256" key="2">
    <source>
        <dbReference type="ARBA" id="ARBA00022729"/>
    </source>
</evidence>
<accession>A0A835NHH9</accession>
<protein>
    <submittedName>
        <fullName evidence="6">Interleukin-22 receptor subunit alpha-1</fullName>
    </submittedName>
</protein>
<keyword evidence="8" id="KW-1185">Reference proteome</keyword>
<gene>
    <name evidence="7" type="ORF">IHE44_0008088</name>
    <name evidence="6" type="ORF">IHE44_005699</name>
</gene>
<keyword evidence="4 6" id="KW-0675">Receptor</keyword>
<dbReference type="OrthoDB" id="9908819at2759"/>
<dbReference type="FunFam" id="2.60.40.10:FF:000348">
    <property type="entry name" value="Interleukin 20 receptor subunit alpha"/>
    <property type="match status" value="1"/>
</dbReference>
<proteinExistence type="inferred from homology"/>
<reference evidence="7" key="3">
    <citation type="submission" date="2022-01" db="EMBL/GenBank/DDBJ databases">
        <authorList>
            <person name="Rubenstein D.R."/>
        </authorList>
    </citation>
    <scope>NUCLEOTIDE SEQUENCE</scope>
    <source>
        <strain evidence="7">SS15</strain>
        <tissue evidence="7">Liver</tissue>
    </source>
</reference>
<reference evidence="7 8" key="2">
    <citation type="journal article" date="2021" name="J. Hered.">
        <title>Feather Gene Expression Elucidates the Developmental Basis of Plumage Iridescence in African Starlings.</title>
        <authorList>
            <person name="Rubenstein D.R."/>
            <person name="Corvelo A."/>
            <person name="MacManes M.D."/>
            <person name="Maia R."/>
            <person name="Narzisi G."/>
            <person name="Rousaki A."/>
            <person name="Vandenabeele P."/>
            <person name="Shawkey M.D."/>
            <person name="Solomon J."/>
        </authorList>
    </citation>
    <scope>NUCLEOTIDE SEQUENCE [LARGE SCALE GENOMIC DNA]</scope>
    <source>
        <strain evidence="7">SS15</strain>
    </source>
</reference>
<dbReference type="InterPro" id="IPR003961">
    <property type="entry name" value="FN3_dom"/>
</dbReference>
<name>A0A835NHH9_9PASS</name>
<dbReference type="EMBL" id="JADDUC020000027">
    <property type="protein sequence ID" value="KAI1231155.1"/>
    <property type="molecule type" value="Genomic_DNA"/>
</dbReference>
<feature type="non-terminal residue" evidence="6">
    <location>
        <position position="1"/>
    </location>
</feature>
<dbReference type="Gene3D" id="2.60.40.10">
    <property type="entry name" value="Immunoglobulins"/>
    <property type="match status" value="2"/>
</dbReference>
<evidence type="ECO:0000256" key="1">
    <source>
        <dbReference type="ARBA" id="ARBA00005399"/>
    </source>
</evidence>